<evidence type="ECO:0000256" key="2">
    <source>
        <dbReference type="ARBA" id="ARBA00022603"/>
    </source>
</evidence>
<keyword evidence="1" id="KW-0963">Cytoplasm</keyword>
<dbReference type="Gene3D" id="3.40.50.150">
    <property type="entry name" value="Vaccinia Virus protein VP39"/>
    <property type="match status" value="1"/>
</dbReference>
<keyword evidence="2 6" id="KW-0489">Methyltransferase</keyword>
<dbReference type="PRINTS" id="PR02008">
    <property type="entry name" value="RCMTFAMILY"/>
</dbReference>
<dbReference type="Pfam" id="PF17125">
    <property type="entry name" value="Methyltr_RsmF_N"/>
    <property type="match status" value="1"/>
</dbReference>
<feature type="domain" description="SAM-dependent MTase RsmB/NOP-type" evidence="7">
    <location>
        <begin position="19"/>
        <end position="298"/>
    </location>
</feature>
<keyword evidence="3 6" id="KW-0808">Transferase</keyword>
<dbReference type="InterPro" id="IPR029063">
    <property type="entry name" value="SAM-dependent_MTases_sf"/>
</dbReference>
<accession>A0A172TSY4</accession>
<organism evidence="8 9">
    <name type="scientific">Flavisolibacter tropicus</name>
    <dbReference type="NCBI Taxonomy" id="1492898"/>
    <lineage>
        <taxon>Bacteria</taxon>
        <taxon>Pseudomonadati</taxon>
        <taxon>Bacteroidota</taxon>
        <taxon>Chitinophagia</taxon>
        <taxon>Chitinophagales</taxon>
        <taxon>Chitinophagaceae</taxon>
        <taxon>Flavisolibacter</taxon>
    </lineage>
</organism>
<dbReference type="InterPro" id="IPR027391">
    <property type="entry name" value="Nol1_Nop2_Fmu_2"/>
</dbReference>
<dbReference type="InterPro" id="IPR001678">
    <property type="entry name" value="MeTrfase_RsmB-F_NOP2_dom"/>
</dbReference>
<dbReference type="PROSITE" id="PS51686">
    <property type="entry name" value="SAM_MT_RSMB_NOP"/>
    <property type="match status" value="1"/>
</dbReference>
<dbReference type="GO" id="GO:0001510">
    <property type="term" value="P:RNA methylation"/>
    <property type="evidence" value="ECO:0007669"/>
    <property type="project" value="InterPro"/>
</dbReference>
<evidence type="ECO:0000313" key="8">
    <source>
        <dbReference type="EMBL" id="ANE50116.1"/>
    </source>
</evidence>
<evidence type="ECO:0000256" key="1">
    <source>
        <dbReference type="ARBA" id="ARBA00022490"/>
    </source>
</evidence>
<dbReference type="Gene3D" id="3.30.70.1170">
    <property type="entry name" value="Sun protein, domain 3"/>
    <property type="match status" value="1"/>
</dbReference>
<dbReference type="PANTHER" id="PTHR22807:SF30">
    <property type="entry name" value="28S RRNA (CYTOSINE(4447)-C(5))-METHYLTRANSFERASE-RELATED"/>
    <property type="match status" value="1"/>
</dbReference>
<feature type="active site" description="Nucleophile" evidence="6">
    <location>
        <position position="233"/>
    </location>
</feature>
<dbReference type="InterPro" id="IPR031341">
    <property type="entry name" value="Methyltr_RsmF_N"/>
</dbReference>
<dbReference type="KEGG" id="fla:SY85_06000"/>
<reference evidence="8 9" key="2">
    <citation type="journal article" date="2016" name="Int. J. Syst. Evol. Microbiol.">
        <title>Flavisolibacter tropicus sp. nov., isolated from tropical soil.</title>
        <authorList>
            <person name="Lee J.J."/>
            <person name="Kang M.S."/>
            <person name="Kim G.S."/>
            <person name="Lee C.S."/>
            <person name="Lim S."/>
            <person name="Lee J."/>
            <person name="Roh S.H."/>
            <person name="Kang H."/>
            <person name="Ha J.M."/>
            <person name="Bae S."/>
            <person name="Jung H.Y."/>
            <person name="Kim M.K."/>
        </authorList>
    </citation>
    <scope>NUCLEOTIDE SEQUENCE [LARGE SCALE GENOMIC DNA]</scope>
    <source>
        <strain evidence="8 9">LCS9</strain>
    </source>
</reference>
<gene>
    <name evidence="8" type="ORF">SY85_06000</name>
</gene>
<feature type="binding site" evidence="6">
    <location>
        <position position="136"/>
    </location>
    <ligand>
        <name>S-adenosyl-L-methionine</name>
        <dbReference type="ChEBI" id="CHEBI:59789"/>
    </ligand>
</feature>
<evidence type="ECO:0000256" key="6">
    <source>
        <dbReference type="PROSITE-ProRule" id="PRU01023"/>
    </source>
</evidence>
<feature type="binding site" evidence="6">
    <location>
        <position position="163"/>
    </location>
    <ligand>
        <name>S-adenosyl-L-methionine</name>
        <dbReference type="ChEBI" id="CHEBI:59789"/>
    </ligand>
</feature>
<reference evidence="9" key="1">
    <citation type="submission" date="2015-01" db="EMBL/GenBank/DDBJ databases">
        <title>Flavisolibacter sp./LCS9/ whole genome sequencing.</title>
        <authorList>
            <person name="Kim M.K."/>
            <person name="Srinivasan S."/>
            <person name="Lee J.-J."/>
        </authorList>
    </citation>
    <scope>NUCLEOTIDE SEQUENCE [LARGE SCALE GENOMIC DNA]</scope>
    <source>
        <strain evidence="9">LCS9</strain>
    </source>
</reference>
<dbReference type="Proteomes" id="UP000077177">
    <property type="component" value="Chromosome"/>
</dbReference>
<dbReference type="Gene3D" id="2.30.130.60">
    <property type="match status" value="1"/>
</dbReference>
<evidence type="ECO:0000256" key="3">
    <source>
        <dbReference type="ARBA" id="ARBA00022679"/>
    </source>
</evidence>
<sequence>MVQLPQEFIASLEGLPGFDKEAFETVHQSGEQITSIRVNPRKKSEIRNLKSEITPVPWTQYGYYLSQRPSFTFDPLFHAGCYYVQEASSMFLEQALKQTVDLTKPIKALDMCAAPGGKSTHIQSLISPDSLLVSNEVIKARAGVLKQNIIKWGASNVIVTNNDPQHFNRLEGFFDVMVVDAPCSGSGLFRRDEEAIEEWSPDNVQLCCGRQRRILADALPALKQDGVLIYSTCSYSTEEDEEIMDWLVTEQGMENIALQVPAEWKIVTTTSKAGAEGYRFYPDKVKGEGFFLSCFRKKEGGERRYKMAKPDIATAKEKALLETYINLNQLEVLKQGDMLFALPKILIEAFLVIQANLYLQYAGTTLGEIMKNKLVPDHALAVSGMLLANITRFELSLEEAIRYLQRADLSIDPPVKGWQVVTYQNQVLGWINALPNRINNYYPKEMRILKQYYDSGN</sequence>
<dbReference type="STRING" id="1492898.SY85_06000"/>
<proteinExistence type="inferred from homology"/>
<evidence type="ECO:0000256" key="4">
    <source>
        <dbReference type="ARBA" id="ARBA00022691"/>
    </source>
</evidence>
<dbReference type="PANTHER" id="PTHR22807">
    <property type="entry name" value="NOP2 YEAST -RELATED NOL1/NOP2/FMU SUN DOMAIN-CONTAINING"/>
    <property type="match status" value="1"/>
</dbReference>
<dbReference type="InterPro" id="IPR023267">
    <property type="entry name" value="RCMT"/>
</dbReference>
<keyword evidence="9" id="KW-1185">Reference proteome</keyword>
<feature type="binding site" evidence="6">
    <location>
        <begin position="112"/>
        <end position="118"/>
    </location>
    <ligand>
        <name>S-adenosyl-L-methionine</name>
        <dbReference type="ChEBI" id="CHEBI:59789"/>
    </ligand>
</feature>
<dbReference type="InterPro" id="IPR049560">
    <property type="entry name" value="MeTrfase_RsmB-F_NOP2_cat"/>
</dbReference>
<name>A0A172TSY4_9BACT</name>
<evidence type="ECO:0000313" key="9">
    <source>
        <dbReference type="Proteomes" id="UP000077177"/>
    </source>
</evidence>
<dbReference type="EMBL" id="CP011390">
    <property type="protein sequence ID" value="ANE50116.1"/>
    <property type="molecule type" value="Genomic_DNA"/>
</dbReference>
<protein>
    <recommendedName>
        <fullName evidence="7">SAM-dependent MTase RsmB/NOP-type domain-containing protein</fullName>
    </recommendedName>
</protein>
<comment type="similarity">
    <text evidence="6">Belongs to the class I-like SAM-binding methyltransferase superfamily. RsmB/NOP family.</text>
</comment>
<dbReference type="Pfam" id="PF13636">
    <property type="entry name" value="Methyltranf_PUA"/>
    <property type="match status" value="1"/>
</dbReference>
<dbReference type="PATRIC" id="fig|1492898.3.peg.1301"/>
<dbReference type="GO" id="GO:0008173">
    <property type="term" value="F:RNA methyltransferase activity"/>
    <property type="evidence" value="ECO:0007669"/>
    <property type="project" value="InterPro"/>
</dbReference>
<dbReference type="AlphaFoldDB" id="A0A172TSY4"/>
<dbReference type="Pfam" id="PF01189">
    <property type="entry name" value="Methyltr_RsmB-F"/>
    <property type="match status" value="1"/>
</dbReference>
<keyword evidence="5 6" id="KW-0694">RNA-binding</keyword>
<dbReference type="SUPFAM" id="SSF53335">
    <property type="entry name" value="S-adenosyl-L-methionine-dependent methyltransferases"/>
    <property type="match status" value="1"/>
</dbReference>
<evidence type="ECO:0000259" key="7">
    <source>
        <dbReference type="PROSITE" id="PS51686"/>
    </source>
</evidence>
<keyword evidence="4 6" id="KW-0949">S-adenosyl-L-methionine</keyword>
<feature type="binding site" evidence="6">
    <location>
        <position position="180"/>
    </location>
    <ligand>
        <name>S-adenosyl-L-methionine</name>
        <dbReference type="ChEBI" id="CHEBI:59789"/>
    </ligand>
</feature>
<dbReference type="GO" id="GO:0003723">
    <property type="term" value="F:RNA binding"/>
    <property type="evidence" value="ECO:0007669"/>
    <property type="project" value="UniProtKB-UniRule"/>
</dbReference>
<evidence type="ECO:0000256" key="5">
    <source>
        <dbReference type="ARBA" id="ARBA00022884"/>
    </source>
</evidence>